<name>A0A8D2E2X5_THEGE</name>
<keyword evidence="2" id="KW-1185">Reference proteome</keyword>
<reference evidence="1" key="1">
    <citation type="submission" date="2018-05" db="EMBL/GenBank/DDBJ databases">
        <title>Whole genome of Theropithecus gelada.</title>
        <authorList>
            <person name="Chiou K.L."/>
            <person name="Snyder-Mackler N."/>
        </authorList>
    </citation>
    <scope>NUCLEOTIDE SEQUENCE [LARGE SCALE GENOMIC DNA]</scope>
</reference>
<protein>
    <submittedName>
        <fullName evidence="1">Uncharacterized protein</fullName>
    </submittedName>
</protein>
<evidence type="ECO:0000313" key="1">
    <source>
        <dbReference type="Ensembl" id="ENSTGEP00000000699.1"/>
    </source>
</evidence>
<dbReference type="Ensembl" id="ENSTGET00000000929.1">
    <property type="protein sequence ID" value="ENSTGEP00000000699.1"/>
    <property type="gene ID" value="ENSTGEG00000000691.1"/>
</dbReference>
<evidence type="ECO:0000313" key="2">
    <source>
        <dbReference type="Proteomes" id="UP000694411"/>
    </source>
</evidence>
<dbReference type="Proteomes" id="UP000694411">
    <property type="component" value="Chromosome 8"/>
</dbReference>
<accession>A0A8D2E2X5</accession>
<dbReference type="AlphaFoldDB" id="A0A8D2E2X5"/>
<reference evidence="1" key="3">
    <citation type="submission" date="2025-09" db="UniProtKB">
        <authorList>
            <consortium name="Ensembl"/>
        </authorList>
    </citation>
    <scope>IDENTIFICATION</scope>
</reference>
<organism evidence="1 2">
    <name type="scientific">Theropithecus gelada</name>
    <name type="common">Gelada baboon</name>
    <dbReference type="NCBI Taxonomy" id="9565"/>
    <lineage>
        <taxon>Eukaryota</taxon>
        <taxon>Metazoa</taxon>
        <taxon>Chordata</taxon>
        <taxon>Craniata</taxon>
        <taxon>Vertebrata</taxon>
        <taxon>Euteleostomi</taxon>
        <taxon>Mammalia</taxon>
        <taxon>Eutheria</taxon>
        <taxon>Euarchontoglires</taxon>
        <taxon>Primates</taxon>
        <taxon>Haplorrhini</taxon>
        <taxon>Catarrhini</taxon>
        <taxon>Cercopithecidae</taxon>
        <taxon>Cercopithecinae</taxon>
        <taxon>Theropithecus</taxon>
    </lineage>
</organism>
<reference evidence="1" key="2">
    <citation type="submission" date="2025-08" db="UniProtKB">
        <authorList>
            <consortium name="Ensembl"/>
        </authorList>
    </citation>
    <scope>IDENTIFICATION</scope>
</reference>
<proteinExistence type="predicted"/>
<sequence>TAGRSKEQGRWYMERKDTEACNPYIFGKSSKCLHIIVESPCSLSSPPASNFQ</sequence>